<evidence type="ECO:0000313" key="1">
    <source>
        <dbReference type="EMBL" id="GID52760.1"/>
    </source>
</evidence>
<reference evidence="1 2" key="1">
    <citation type="submission" date="2021-01" db="EMBL/GenBank/DDBJ databases">
        <title>Whole genome shotgun sequence of Actinoplanes couchii NBRC 106145.</title>
        <authorList>
            <person name="Komaki H."/>
            <person name="Tamura T."/>
        </authorList>
    </citation>
    <scope>NUCLEOTIDE SEQUENCE [LARGE SCALE GENOMIC DNA]</scope>
    <source>
        <strain evidence="1 2">NBRC 106145</strain>
    </source>
</reference>
<accession>A0ABQ3X2M3</accession>
<gene>
    <name evidence="1" type="ORF">Aco03nite_011640</name>
</gene>
<dbReference type="EMBL" id="BOMG01000023">
    <property type="protein sequence ID" value="GID52760.1"/>
    <property type="molecule type" value="Genomic_DNA"/>
</dbReference>
<name>A0ABQ3X2M3_9ACTN</name>
<keyword evidence="2" id="KW-1185">Reference proteome</keyword>
<dbReference type="Proteomes" id="UP000612282">
    <property type="component" value="Unassembled WGS sequence"/>
</dbReference>
<organism evidence="1 2">
    <name type="scientific">Actinoplanes couchii</name>
    <dbReference type="NCBI Taxonomy" id="403638"/>
    <lineage>
        <taxon>Bacteria</taxon>
        <taxon>Bacillati</taxon>
        <taxon>Actinomycetota</taxon>
        <taxon>Actinomycetes</taxon>
        <taxon>Micromonosporales</taxon>
        <taxon>Micromonosporaceae</taxon>
        <taxon>Actinoplanes</taxon>
    </lineage>
</organism>
<protein>
    <recommendedName>
        <fullName evidence="3">Secreted protein</fullName>
    </recommendedName>
</protein>
<dbReference type="RefSeq" id="WP_203793699.1">
    <property type="nucleotide sequence ID" value="NZ_BAAAQE010000076.1"/>
</dbReference>
<proteinExistence type="predicted"/>
<sequence length="96" mass="10894">MTAPGNGVLYLLLTLAIVVSSGYAVGRIHQWHRHGRDRDEAYRTGYDQASRAIIGMMAERRAPTAPLVNPPHVRRTVVNQRQLYPVPEDIQFRTSR</sequence>
<comment type="caution">
    <text evidence="1">The sequence shown here is derived from an EMBL/GenBank/DDBJ whole genome shotgun (WGS) entry which is preliminary data.</text>
</comment>
<evidence type="ECO:0008006" key="3">
    <source>
        <dbReference type="Google" id="ProtNLM"/>
    </source>
</evidence>
<evidence type="ECO:0000313" key="2">
    <source>
        <dbReference type="Proteomes" id="UP000612282"/>
    </source>
</evidence>